<dbReference type="RefSeq" id="WP_064284238.1">
    <property type="nucleotide sequence ID" value="NZ_LWCS01000054.1"/>
</dbReference>
<name>A0A178LMV7_MYCIR</name>
<feature type="domain" description="HTH marR-type" evidence="1">
    <location>
        <begin position="9"/>
        <end position="140"/>
    </location>
</feature>
<dbReference type="SUPFAM" id="SSF46785">
    <property type="entry name" value="Winged helix' DNA-binding domain"/>
    <property type="match status" value="1"/>
</dbReference>
<accession>A0A178LMV7</accession>
<dbReference type="PRINTS" id="PR00598">
    <property type="entry name" value="HTHMARR"/>
</dbReference>
<sequence>MADTEWQPTDPVLLACRELWRAMEDFDEAVCRTLGIGRSDLRALNALEHGPRSAADLAQRLGLTRGSVTALIDRLEAADLVSRRPAPADRRKVLVGLTETTYATLADIYRPLGQRVTAAAAARAERDRRTLARGLADIVEAFRRAAPDDRPTVGR</sequence>
<dbReference type="InterPro" id="IPR036390">
    <property type="entry name" value="WH_DNA-bd_sf"/>
</dbReference>
<dbReference type="AlphaFoldDB" id="A0A178LMV7"/>
<comment type="caution">
    <text evidence="2">The sequence shown here is derived from an EMBL/GenBank/DDBJ whole genome shotgun (WGS) entry which is preliminary data.</text>
</comment>
<evidence type="ECO:0000259" key="1">
    <source>
        <dbReference type="PROSITE" id="PS50995"/>
    </source>
</evidence>
<reference evidence="2 3" key="1">
    <citation type="submission" date="2016-04" db="EMBL/GenBank/DDBJ databases">
        <title>Draft Genome Sequences of Staphylococcus capitis Strain H36, S. capitis Strain H65, S. cohnii Strain H62, S. hominis Strain H69, Mycobacterium iranicum Strain H39, Plantibacter sp. Strain H53, Pseudomonas oryzihabitans Strain H72, and Microbacterium sp. Strain H83, isolated from residential settings.</title>
        <authorList>
            <person name="Lymperopoulou D."/>
            <person name="Adams R.I."/>
            <person name="Lindow S."/>
            <person name="Coil D.A."/>
            <person name="Jospin G."/>
            <person name="Eisen J.A."/>
        </authorList>
    </citation>
    <scope>NUCLEOTIDE SEQUENCE [LARGE SCALE GENOMIC DNA]</scope>
    <source>
        <strain evidence="2 3">H39</strain>
    </source>
</reference>
<dbReference type="EMBL" id="LWCS01000054">
    <property type="protein sequence ID" value="OAN32491.1"/>
    <property type="molecule type" value="Genomic_DNA"/>
</dbReference>
<dbReference type="Pfam" id="PF12802">
    <property type="entry name" value="MarR_2"/>
    <property type="match status" value="1"/>
</dbReference>
<gene>
    <name evidence="2" type="ORF">A4X20_08160</name>
</gene>
<dbReference type="PROSITE" id="PS50995">
    <property type="entry name" value="HTH_MARR_2"/>
    <property type="match status" value="1"/>
</dbReference>
<dbReference type="CDD" id="cd00090">
    <property type="entry name" value="HTH_ARSR"/>
    <property type="match status" value="1"/>
</dbReference>
<dbReference type="OrthoDB" id="4463574at2"/>
<protein>
    <recommendedName>
        <fullName evidence="1">HTH marR-type domain-containing protein</fullName>
    </recommendedName>
</protein>
<evidence type="ECO:0000313" key="3">
    <source>
        <dbReference type="Proteomes" id="UP000078396"/>
    </source>
</evidence>
<proteinExistence type="predicted"/>
<dbReference type="InterPro" id="IPR011991">
    <property type="entry name" value="ArsR-like_HTH"/>
</dbReference>
<dbReference type="InterPro" id="IPR000835">
    <property type="entry name" value="HTH_MarR-typ"/>
</dbReference>
<dbReference type="PANTHER" id="PTHR33164:SF106">
    <property type="entry name" value="TRANSCRIPTIONAL REGULATORY PROTEIN"/>
    <property type="match status" value="1"/>
</dbReference>
<dbReference type="InterPro" id="IPR036388">
    <property type="entry name" value="WH-like_DNA-bd_sf"/>
</dbReference>
<evidence type="ECO:0000313" key="2">
    <source>
        <dbReference type="EMBL" id="OAN32491.1"/>
    </source>
</evidence>
<dbReference type="SMART" id="SM00347">
    <property type="entry name" value="HTH_MARR"/>
    <property type="match status" value="1"/>
</dbReference>
<dbReference type="Proteomes" id="UP000078396">
    <property type="component" value="Unassembled WGS sequence"/>
</dbReference>
<dbReference type="PANTHER" id="PTHR33164">
    <property type="entry name" value="TRANSCRIPTIONAL REGULATOR, MARR FAMILY"/>
    <property type="match status" value="1"/>
</dbReference>
<dbReference type="GO" id="GO:0003700">
    <property type="term" value="F:DNA-binding transcription factor activity"/>
    <property type="evidence" value="ECO:0007669"/>
    <property type="project" value="InterPro"/>
</dbReference>
<organism evidence="2 3">
    <name type="scientific">Mycolicibacterium iranicum</name>
    <name type="common">Mycobacterium iranicum</name>
    <dbReference type="NCBI Taxonomy" id="912594"/>
    <lineage>
        <taxon>Bacteria</taxon>
        <taxon>Bacillati</taxon>
        <taxon>Actinomycetota</taxon>
        <taxon>Actinomycetes</taxon>
        <taxon>Mycobacteriales</taxon>
        <taxon>Mycobacteriaceae</taxon>
        <taxon>Mycolicibacterium</taxon>
    </lineage>
</organism>
<dbReference type="Gene3D" id="1.10.10.10">
    <property type="entry name" value="Winged helix-like DNA-binding domain superfamily/Winged helix DNA-binding domain"/>
    <property type="match status" value="1"/>
</dbReference>
<dbReference type="InterPro" id="IPR039422">
    <property type="entry name" value="MarR/SlyA-like"/>
</dbReference>
<dbReference type="GO" id="GO:0006950">
    <property type="term" value="P:response to stress"/>
    <property type="evidence" value="ECO:0007669"/>
    <property type="project" value="TreeGrafter"/>
</dbReference>